<feature type="signal peptide" evidence="1">
    <location>
        <begin position="1"/>
        <end position="21"/>
    </location>
</feature>
<evidence type="ECO:0000256" key="1">
    <source>
        <dbReference type="SAM" id="SignalP"/>
    </source>
</evidence>
<dbReference type="AlphaFoldDB" id="A0A840S0G8"/>
<keyword evidence="1" id="KW-0732">Signal</keyword>
<protein>
    <submittedName>
        <fullName evidence="2">Uncharacterized protein</fullName>
    </submittedName>
</protein>
<feature type="chain" id="PRO_5032720322" evidence="1">
    <location>
        <begin position="22"/>
        <end position="382"/>
    </location>
</feature>
<dbReference type="Proteomes" id="UP000554837">
    <property type="component" value="Unassembled WGS sequence"/>
</dbReference>
<dbReference type="EMBL" id="JACHHO010000001">
    <property type="protein sequence ID" value="MBB5203002.1"/>
    <property type="molecule type" value="Genomic_DNA"/>
</dbReference>
<name>A0A840S0G8_9BURK</name>
<gene>
    <name evidence="2" type="ORF">HNQ51_000295</name>
</gene>
<dbReference type="PROSITE" id="PS51257">
    <property type="entry name" value="PROKAR_LIPOPROTEIN"/>
    <property type="match status" value="1"/>
</dbReference>
<dbReference type="RefSeq" id="WP_138857910.1">
    <property type="nucleotide sequence ID" value="NZ_CP040709.1"/>
</dbReference>
<evidence type="ECO:0000313" key="3">
    <source>
        <dbReference type="Proteomes" id="UP000554837"/>
    </source>
</evidence>
<evidence type="ECO:0000313" key="2">
    <source>
        <dbReference type="EMBL" id="MBB5203002.1"/>
    </source>
</evidence>
<comment type="caution">
    <text evidence="2">The sequence shown here is derived from an EMBL/GenBank/DDBJ whole genome shotgun (WGS) entry which is preliminary data.</text>
</comment>
<reference evidence="2 3" key="1">
    <citation type="submission" date="2020-08" db="EMBL/GenBank/DDBJ databases">
        <title>Genomic Encyclopedia of Type Strains, Phase IV (KMG-IV): sequencing the most valuable type-strain genomes for metagenomic binning, comparative biology and taxonomic classification.</title>
        <authorList>
            <person name="Goeker M."/>
        </authorList>
    </citation>
    <scope>NUCLEOTIDE SEQUENCE [LARGE SCALE GENOMIC DNA]</scope>
    <source>
        <strain evidence="2 3">DSM 23958</strain>
    </source>
</reference>
<keyword evidence="3" id="KW-1185">Reference proteome</keyword>
<accession>A0A840S0G8</accession>
<sequence length="382" mass="39079">MKRRQVIARAGAWLGAPALLAACGGSAGSASVPTPAPAPPPPPAFKVLGEYATQSAASSLATTAHGRRLYLDGESAGLQALDATNLSQPKLLGSLPLQSFNGGRDSIQALAAHQHRVAALVVPGCAGTCRPSGLEMVMADFSEPTQPRWLKRFGTDLIDLAWMGDRLLLLQGPPVDEFFSAPRARLLVLDIGIDGTPTPVSQIEGLPLGRLRVQGTRAHLVYGTADGGSGLQTIDLIDAARPVLGPASHPLGTRLEQTSGPHAAQTGDFLWLLKSGEASLTRLNLRHADLAPERQALPGPAQHIAPLGGGLLVAFGEAGARLMSGASTGTLSAGPQIEVSGAVASVAGFGDFGVAWLPAQQACSPGVCTLLRGARAGLFAAG</sequence>
<organism evidence="2 3">
    <name type="scientific">Inhella inkyongensis</name>
    <dbReference type="NCBI Taxonomy" id="392593"/>
    <lineage>
        <taxon>Bacteria</taxon>
        <taxon>Pseudomonadati</taxon>
        <taxon>Pseudomonadota</taxon>
        <taxon>Betaproteobacteria</taxon>
        <taxon>Burkholderiales</taxon>
        <taxon>Sphaerotilaceae</taxon>
        <taxon>Inhella</taxon>
    </lineage>
</organism>
<proteinExistence type="predicted"/>